<protein>
    <submittedName>
        <fullName evidence="2">Uncharacterized protein</fullName>
    </submittedName>
</protein>
<keyword evidence="1" id="KW-0472">Membrane</keyword>
<feature type="transmembrane region" description="Helical" evidence="1">
    <location>
        <begin position="25"/>
        <end position="43"/>
    </location>
</feature>
<dbReference type="AlphaFoldDB" id="A0A5D5AVU4"/>
<gene>
    <name evidence="2" type="ORF">FYC77_04050</name>
</gene>
<evidence type="ECO:0000313" key="3">
    <source>
        <dbReference type="Proteomes" id="UP000324104"/>
    </source>
</evidence>
<comment type="caution">
    <text evidence="2">The sequence shown here is derived from an EMBL/GenBank/DDBJ whole genome shotgun (WGS) entry which is preliminary data.</text>
</comment>
<dbReference type="Proteomes" id="UP000324104">
    <property type="component" value="Unassembled WGS sequence"/>
</dbReference>
<evidence type="ECO:0000313" key="2">
    <source>
        <dbReference type="EMBL" id="TYT63251.1"/>
    </source>
</evidence>
<sequence length="77" mass="8216">MGYNQKSGFSLPSTWLGLNARATELLFTMTLLIGSISLLAMASGDPETMALVALTGVAVVVLGATFIRLSERLRTNR</sequence>
<keyword evidence="1" id="KW-0812">Transmembrane</keyword>
<name>A0A5D5AVU4_9EURY</name>
<dbReference type="EMBL" id="VTAW01000003">
    <property type="protein sequence ID" value="TYT63251.1"/>
    <property type="molecule type" value="Genomic_DNA"/>
</dbReference>
<feature type="transmembrane region" description="Helical" evidence="1">
    <location>
        <begin position="49"/>
        <end position="69"/>
    </location>
</feature>
<keyword evidence="3" id="KW-1185">Reference proteome</keyword>
<proteinExistence type="predicted"/>
<organism evidence="2 3">
    <name type="scientific">Natrialba swarupiae</name>
    <dbReference type="NCBI Taxonomy" id="2448032"/>
    <lineage>
        <taxon>Archaea</taxon>
        <taxon>Methanobacteriati</taxon>
        <taxon>Methanobacteriota</taxon>
        <taxon>Stenosarchaea group</taxon>
        <taxon>Halobacteria</taxon>
        <taxon>Halobacteriales</taxon>
        <taxon>Natrialbaceae</taxon>
        <taxon>Natrialba</taxon>
    </lineage>
</organism>
<accession>A0A5D5AVU4</accession>
<evidence type="ECO:0000256" key="1">
    <source>
        <dbReference type="SAM" id="Phobius"/>
    </source>
</evidence>
<keyword evidence="1" id="KW-1133">Transmembrane helix</keyword>
<reference evidence="2 3" key="1">
    <citation type="submission" date="2019-08" db="EMBL/GenBank/DDBJ databases">
        <title>Archaea genome.</title>
        <authorList>
            <person name="Kajale S."/>
            <person name="Shouche Y."/>
            <person name="Deshpande N."/>
            <person name="Sharma A."/>
        </authorList>
    </citation>
    <scope>NUCLEOTIDE SEQUENCE [LARGE SCALE GENOMIC DNA]</scope>
    <source>
        <strain evidence="2 3">ESP3B_9</strain>
    </source>
</reference>